<proteinExistence type="predicted"/>
<name>A0AAD7S1S6_9TELE</name>
<evidence type="ECO:0000313" key="2">
    <source>
        <dbReference type="EMBL" id="KAJ8394375.1"/>
    </source>
</evidence>
<reference evidence="2" key="1">
    <citation type="journal article" date="2023" name="Science">
        <title>Genome structures resolve the early diversification of teleost fishes.</title>
        <authorList>
            <person name="Parey E."/>
            <person name="Louis A."/>
            <person name="Montfort J."/>
            <person name="Bouchez O."/>
            <person name="Roques C."/>
            <person name="Iampietro C."/>
            <person name="Lluch J."/>
            <person name="Castinel A."/>
            <person name="Donnadieu C."/>
            <person name="Desvignes T."/>
            <person name="Floi Bucao C."/>
            <person name="Jouanno E."/>
            <person name="Wen M."/>
            <person name="Mejri S."/>
            <person name="Dirks R."/>
            <person name="Jansen H."/>
            <person name="Henkel C."/>
            <person name="Chen W.J."/>
            <person name="Zahm M."/>
            <person name="Cabau C."/>
            <person name="Klopp C."/>
            <person name="Thompson A.W."/>
            <person name="Robinson-Rechavi M."/>
            <person name="Braasch I."/>
            <person name="Lecointre G."/>
            <person name="Bobe J."/>
            <person name="Postlethwait J.H."/>
            <person name="Berthelot C."/>
            <person name="Roest Crollius H."/>
            <person name="Guiguen Y."/>
        </authorList>
    </citation>
    <scope>NUCLEOTIDE SEQUENCE</scope>
    <source>
        <strain evidence="2">NC1722</strain>
    </source>
</reference>
<feature type="region of interest" description="Disordered" evidence="1">
    <location>
        <begin position="1"/>
        <end position="21"/>
    </location>
</feature>
<protein>
    <submittedName>
        <fullName evidence="2">Uncharacterized protein</fullName>
    </submittedName>
</protein>
<evidence type="ECO:0000313" key="3">
    <source>
        <dbReference type="Proteomes" id="UP001221898"/>
    </source>
</evidence>
<dbReference type="Proteomes" id="UP001221898">
    <property type="component" value="Unassembled WGS sequence"/>
</dbReference>
<sequence>MDFEQWMGMSQTRGGGGDVRPLLAAVPRGPYPVLQRSVGQRGRGGRGSVHRLAELQPDRHAPCSSSTSALPSTPSSTACSPRGTASPCAGPSFHQTLLGCLAAQHTPLHPCDSQT</sequence>
<comment type="caution">
    <text evidence="2">The sequence shown here is derived from an EMBL/GenBank/DDBJ whole genome shotgun (WGS) entry which is preliminary data.</text>
</comment>
<feature type="compositionally biased region" description="Low complexity" evidence="1">
    <location>
        <begin position="62"/>
        <end position="81"/>
    </location>
</feature>
<feature type="region of interest" description="Disordered" evidence="1">
    <location>
        <begin position="33"/>
        <end position="87"/>
    </location>
</feature>
<dbReference type="AlphaFoldDB" id="A0AAD7S1S6"/>
<organism evidence="2 3">
    <name type="scientific">Aldrovandia affinis</name>
    <dbReference type="NCBI Taxonomy" id="143900"/>
    <lineage>
        <taxon>Eukaryota</taxon>
        <taxon>Metazoa</taxon>
        <taxon>Chordata</taxon>
        <taxon>Craniata</taxon>
        <taxon>Vertebrata</taxon>
        <taxon>Euteleostomi</taxon>
        <taxon>Actinopterygii</taxon>
        <taxon>Neopterygii</taxon>
        <taxon>Teleostei</taxon>
        <taxon>Notacanthiformes</taxon>
        <taxon>Halosauridae</taxon>
        <taxon>Aldrovandia</taxon>
    </lineage>
</organism>
<keyword evidence="3" id="KW-1185">Reference proteome</keyword>
<dbReference type="EMBL" id="JAINUG010000126">
    <property type="protein sequence ID" value="KAJ8394375.1"/>
    <property type="molecule type" value="Genomic_DNA"/>
</dbReference>
<feature type="compositionally biased region" description="Basic and acidic residues" evidence="1">
    <location>
        <begin position="51"/>
        <end position="61"/>
    </location>
</feature>
<gene>
    <name evidence="2" type="ORF">AAFF_G00045860</name>
</gene>
<accession>A0AAD7S1S6</accession>
<evidence type="ECO:0000256" key="1">
    <source>
        <dbReference type="SAM" id="MobiDB-lite"/>
    </source>
</evidence>